<dbReference type="Proteomes" id="UP001212997">
    <property type="component" value="Unassembled WGS sequence"/>
</dbReference>
<dbReference type="EMBL" id="JANAWD010000643">
    <property type="protein sequence ID" value="KAJ3476997.1"/>
    <property type="molecule type" value="Genomic_DNA"/>
</dbReference>
<feature type="region of interest" description="Disordered" evidence="1">
    <location>
        <begin position="1"/>
        <end position="37"/>
    </location>
</feature>
<evidence type="ECO:0000313" key="3">
    <source>
        <dbReference type="Proteomes" id="UP001212997"/>
    </source>
</evidence>
<reference evidence="2" key="1">
    <citation type="submission" date="2022-07" db="EMBL/GenBank/DDBJ databases">
        <title>Genome Sequence of Physisporinus lineatus.</title>
        <authorList>
            <person name="Buettner E."/>
        </authorList>
    </citation>
    <scope>NUCLEOTIDE SEQUENCE</scope>
    <source>
        <strain evidence="2">VT162</strain>
    </source>
</reference>
<gene>
    <name evidence="2" type="ORF">NLI96_g10767</name>
</gene>
<keyword evidence="3" id="KW-1185">Reference proteome</keyword>
<dbReference type="AlphaFoldDB" id="A0AAD5UVE1"/>
<protein>
    <submittedName>
        <fullName evidence="2">Uncharacterized protein</fullName>
    </submittedName>
</protein>
<sequence>MLSNQKEEKEYCSRGKSRGKGKMFIGPRRAMNENAPQVRTHQRGYINNTSLRQTLLGLIKIKTKGWGPTLILEQESEMAHGPKFWYTPKPLSGKIDSEVERRKGYWIEPSGSVVW</sequence>
<comment type="caution">
    <text evidence="2">The sequence shown here is derived from an EMBL/GenBank/DDBJ whole genome shotgun (WGS) entry which is preliminary data.</text>
</comment>
<organism evidence="2 3">
    <name type="scientific">Meripilus lineatus</name>
    <dbReference type="NCBI Taxonomy" id="2056292"/>
    <lineage>
        <taxon>Eukaryota</taxon>
        <taxon>Fungi</taxon>
        <taxon>Dikarya</taxon>
        <taxon>Basidiomycota</taxon>
        <taxon>Agaricomycotina</taxon>
        <taxon>Agaricomycetes</taxon>
        <taxon>Polyporales</taxon>
        <taxon>Meripilaceae</taxon>
        <taxon>Meripilus</taxon>
    </lineage>
</organism>
<evidence type="ECO:0000313" key="2">
    <source>
        <dbReference type="EMBL" id="KAJ3476997.1"/>
    </source>
</evidence>
<evidence type="ECO:0000256" key="1">
    <source>
        <dbReference type="SAM" id="MobiDB-lite"/>
    </source>
</evidence>
<accession>A0AAD5UVE1</accession>
<proteinExistence type="predicted"/>
<name>A0AAD5UVE1_9APHY</name>
<feature type="compositionally biased region" description="Basic and acidic residues" evidence="1">
    <location>
        <begin position="1"/>
        <end position="13"/>
    </location>
</feature>